<evidence type="ECO:0000313" key="1">
    <source>
        <dbReference type="EMBL" id="QQK40564.1"/>
    </source>
</evidence>
<organism evidence="1 2">
    <name type="scientific">Penicillium digitatum</name>
    <name type="common">Green mold</name>
    <dbReference type="NCBI Taxonomy" id="36651"/>
    <lineage>
        <taxon>Eukaryota</taxon>
        <taxon>Fungi</taxon>
        <taxon>Dikarya</taxon>
        <taxon>Ascomycota</taxon>
        <taxon>Pezizomycotina</taxon>
        <taxon>Eurotiomycetes</taxon>
        <taxon>Eurotiomycetidae</taxon>
        <taxon>Eurotiales</taxon>
        <taxon>Aspergillaceae</taxon>
        <taxon>Penicillium</taxon>
    </lineage>
</organism>
<gene>
    <name evidence="1" type="ORF">Pdw03_3418</name>
</gene>
<name>A0A7T7BI26_PENDI</name>
<evidence type="ECO:0000313" key="2">
    <source>
        <dbReference type="Proteomes" id="UP000595662"/>
    </source>
</evidence>
<proteinExistence type="predicted"/>
<accession>A0A7T7BI26</accession>
<dbReference type="EMBL" id="CP060774">
    <property type="protein sequence ID" value="QQK40564.1"/>
    <property type="molecule type" value="Genomic_DNA"/>
</dbReference>
<dbReference type="Proteomes" id="UP000595662">
    <property type="component" value="Chromosome 1"/>
</dbReference>
<reference evidence="1 2" key="1">
    <citation type="submission" date="2020-08" db="EMBL/GenBank/DDBJ databases">
        <title>The completed genome sequence of the pathogenic ascomycete fungus Penicillium digitatum.</title>
        <authorList>
            <person name="Wang M."/>
        </authorList>
    </citation>
    <scope>NUCLEOTIDE SEQUENCE [LARGE SCALE GENOMIC DNA]</scope>
    <source>
        <strain evidence="1 2">PdW03</strain>
    </source>
</reference>
<dbReference type="AlphaFoldDB" id="A0A7T7BI26"/>
<dbReference type="GeneID" id="90952507"/>
<protein>
    <submittedName>
        <fullName evidence="1">Cytochrome P450</fullName>
    </submittedName>
</protein>
<sequence length="163" mass="18582">MLASAGDTGYLRQKRLLAHAFSERSLRDQEKPILGNIDIFIRRLEEYANIENEGKPINLTNPGCYRQLSKEVRISFSSKNAPVPASGPRELKINPLLRIQNLFLSHPHRPPSPLPTTQASAARPTLQNQNRFILSLYNYFPWVYARAWVATSHTQKCVYHSAL</sequence>
<dbReference type="RefSeq" id="XP_065955886.1">
    <property type="nucleotide sequence ID" value="XM_066100486.1"/>
</dbReference>